<feature type="compositionally biased region" description="Gly residues" evidence="1">
    <location>
        <begin position="43"/>
        <end position="55"/>
    </location>
</feature>
<dbReference type="GeneID" id="25742075"/>
<organism evidence="2 3">
    <name type="scientific">Monoraphidium neglectum</name>
    <dbReference type="NCBI Taxonomy" id="145388"/>
    <lineage>
        <taxon>Eukaryota</taxon>
        <taxon>Viridiplantae</taxon>
        <taxon>Chlorophyta</taxon>
        <taxon>core chlorophytes</taxon>
        <taxon>Chlorophyceae</taxon>
        <taxon>CS clade</taxon>
        <taxon>Sphaeropleales</taxon>
        <taxon>Selenastraceae</taxon>
        <taxon>Monoraphidium</taxon>
    </lineage>
</organism>
<gene>
    <name evidence="2" type="ORF">MNEG_9200</name>
</gene>
<dbReference type="Proteomes" id="UP000054498">
    <property type="component" value="Unassembled WGS sequence"/>
</dbReference>
<protein>
    <submittedName>
        <fullName evidence="2">Uncharacterized protein</fullName>
    </submittedName>
</protein>
<name>A0A0D2KTG6_9CHLO</name>
<dbReference type="EMBL" id="KK102071">
    <property type="protein sequence ID" value="KIY98763.1"/>
    <property type="molecule type" value="Genomic_DNA"/>
</dbReference>
<evidence type="ECO:0000313" key="3">
    <source>
        <dbReference type="Proteomes" id="UP000054498"/>
    </source>
</evidence>
<dbReference type="RefSeq" id="XP_013897783.1">
    <property type="nucleotide sequence ID" value="XM_014042329.1"/>
</dbReference>
<dbReference type="KEGG" id="mng:MNEG_9200"/>
<accession>A0A0D2KTG6</accession>
<evidence type="ECO:0000256" key="1">
    <source>
        <dbReference type="SAM" id="MobiDB-lite"/>
    </source>
</evidence>
<keyword evidence="3" id="KW-1185">Reference proteome</keyword>
<sequence length="222" mass="21782">MRLVSDLQRCIAEGLCPVGDGDFEDDNDSSRGDDGAFDATLDGQGGVSGGGGDGGAAALTGRPMAAGELRGRWEELSSLAVAAAAARATGSIAGARAAESLRTPLTALFAQAEAWRDAGGGGEPATLMDEITKSYVSLGLCDDDGDGGACTADSAAAAHSSPRSPPAPLAASAAGSRAGAGALTPIPAGSGTLVGFVVAHNAAARSVMTKRVLLSGSLPQQW</sequence>
<evidence type="ECO:0000313" key="2">
    <source>
        <dbReference type="EMBL" id="KIY98763.1"/>
    </source>
</evidence>
<proteinExistence type="predicted"/>
<dbReference type="AlphaFoldDB" id="A0A0D2KTG6"/>
<reference evidence="2 3" key="1">
    <citation type="journal article" date="2013" name="BMC Genomics">
        <title>Reconstruction of the lipid metabolism for the microalga Monoraphidium neglectum from its genome sequence reveals characteristics suitable for biofuel production.</title>
        <authorList>
            <person name="Bogen C."/>
            <person name="Al-Dilaimi A."/>
            <person name="Albersmeier A."/>
            <person name="Wichmann J."/>
            <person name="Grundmann M."/>
            <person name="Rupp O."/>
            <person name="Lauersen K.J."/>
            <person name="Blifernez-Klassen O."/>
            <person name="Kalinowski J."/>
            <person name="Goesmann A."/>
            <person name="Mussgnug J.H."/>
            <person name="Kruse O."/>
        </authorList>
    </citation>
    <scope>NUCLEOTIDE SEQUENCE [LARGE SCALE GENOMIC DNA]</scope>
    <source>
        <strain evidence="2 3">SAG 48.87</strain>
    </source>
</reference>
<feature type="region of interest" description="Disordered" evidence="1">
    <location>
        <begin position="21"/>
        <end position="59"/>
    </location>
</feature>